<dbReference type="InterPro" id="IPR037359">
    <property type="entry name" value="NST/OST"/>
</dbReference>
<dbReference type="STRING" id="1194083.BN12_260005"/>
<dbReference type="Gene3D" id="3.40.50.300">
    <property type="entry name" value="P-loop containing nucleotide triphosphate hydrolases"/>
    <property type="match status" value="1"/>
</dbReference>
<dbReference type="Pfam" id="PF00685">
    <property type="entry name" value="Sulfotransfer_1"/>
    <property type="match status" value="1"/>
</dbReference>
<dbReference type="PANTHER" id="PTHR10605:SF56">
    <property type="entry name" value="BIFUNCTIONAL HEPARAN SULFATE N-DEACETYLASE_N-SULFOTRANSFERASE"/>
    <property type="match status" value="1"/>
</dbReference>
<dbReference type="EMBL" id="CAJB01000179">
    <property type="protein sequence ID" value="CCH78157.1"/>
    <property type="molecule type" value="Genomic_DNA"/>
</dbReference>
<evidence type="ECO:0000313" key="5">
    <source>
        <dbReference type="Proteomes" id="UP000035721"/>
    </source>
</evidence>
<comment type="caution">
    <text evidence="4">The sequence shown here is derived from an EMBL/GenBank/DDBJ whole genome shotgun (WGS) entry which is preliminary data.</text>
</comment>
<keyword evidence="2" id="KW-0325">Glycoprotein</keyword>
<dbReference type="GO" id="GO:0008146">
    <property type="term" value="F:sulfotransferase activity"/>
    <property type="evidence" value="ECO:0007669"/>
    <property type="project" value="InterPro"/>
</dbReference>
<dbReference type="RefSeq" id="WP_162233044.1">
    <property type="nucleotide sequence ID" value="NZ_HF570958.1"/>
</dbReference>
<protein>
    <submittedName>
        <fullName evidence="4">Sulfotransferase</fullName>
    </submittedName>
</protein>
<evidence type="ECO:0000256" key="1">
    <source>
        <dbReference type="ARBA" id="ARBA00022679"/>
    </source>
</evidence>
<name>A0A077LZ26_9MICO</name>
<accession>A0A077LZ26</accession>
<dbReference type="SUPFAM" id="SSF52540">
    <property type="entry name" value="P-loop containing nucleoside triphosphate hydrolases"/>
    <property type="match status" value="1"/>
</dbReference>
<keyword evidence="1 4" id="KW-0808">Transferase</keyword>
<dbReference type="InterPro" id="IPR000863">
    <property type="entry name" value="Sulfotransferase_dom"/>
</dbReference>
<proteinExistence type="predicted"/>
<organism evidence="4 5">
    <name type="scientific">Nostocoides japonicum T1-X7</name>
    <dbReference type="NCBI Taxonomy" id="1194083"/>
    <lineage>
        <taxon>Bacteria</taxon>
        <taxon>Bacillati</taxon>
        <taxon>Actinomycetota</taxon>
        <taxon>Actinomycetes</taxon>
        <taxon>Micrococcales</taxon>
        <taxon>Intrasporangiaceae</taxon>
        <taxon>Nostocoides</taxon>
    </lineage>
</organism>
<evidence type="ECO:0000256" key="2">
    <source>
        <dbReference type="ARBA" id="ARBA00023180"/>
    </source>
</evidence>
<dbReference type="Proteomes" id="UP000035721">
    <property type="component" value="Unassembled WGS sequence"/>
</dbReference>
<gene>
    <name evidence="4" type="ORF">BN12_260005</name>
</gene>
<feature type="domain" description="Sulfotransferase" evidence="3">
    <location>
        <begin position="27"/>
        <end position="223"/>
    </location>
</feature>
<keyword evidence="5" id="KW-1185">Reference proteome</keyword>
<dbReference type="PANTHER" id="PTHR10605">
    <property type="entry name" value="HEPARAN SULFATE SULFOTRANSFERASE"/>
    <property type="match status" value="1"/>
</dbReference>
<dbReference type="InterPro" id="IPR027417">
    <property type="entry name" value="P-loop_NTPase"/>
</dbReference>
<evidence type="ECO:0000259" key="3">
    <source>
        <dbReference type="Pfam" id="PF00685"/>
    </source>
</evidence>
<dbReference type="AlphaFoldDB" id="A0A077LZ26"/>
<sequence length="277" mass="31456">MSLKRFGDRLLVPARLAVRRDRMAPSYVIVGTKRGGSTALAAWVGRHPQVAPCRSGKGTHYFDVNHLRGEAWFRSQFPSPREPWRVTGEASPYYMFHPLAAGWIRESLPDAKVIAVLRDPAERAWSHYRREVDTGYETLSFVDALSAEPERLDGEEARIMADPRYDSTAHRHHSYAARGRYAEQIARLHGLFGSDRVLVLQSESLFIRPNVELARVWDFLGLQPVTLDGLRPMKPSTGSSDRPHEIIEGLRDHFLPLNERLYELPGIDFRWTGATAS</sequence>
<evidence type="ECO:0000313" key="4">
    <source>
        <dbReference type="EMBL" id="CCH78157.1"/>
    </source>
</evidence>
<reference evidence="4 5" key="1">
    <citation type="journal article" date="2013" name="ISME J.">
        <title>A metabolic model for members of the genus Tetrasphaera involved in enhanced biological phosphorus removal.</title>
        <authorList>
            <person name="Kristiansen R."/>
            <person name="Nguyen H.T.T."/>
            <person name="Saunders A.M."/>
            <person name="Nielsen J.L."/>
            <person name="Wimmer R."/>
            <person name="Le V.Q."/>
            <person name="McIlroy S.J."/>
            <person name="Petrovski S."/>
            <person name="Seviour R.J."/>
            <person name="Calteau A."/>
            <person name="Nielsen K.L."/>
            <person name="Nielsen P.H."/>
        </authorList>
    </citation>
    <scope>NUCLEOTIDE SEQUENCE [LARGE SCALE GENOMIC DNA]</scope>
    <source>
        <strain evidence="4 5">T1-X7</strain>
    </source>
</reference>